<sequence>MPREVNRQPILRHPRRVIRYELRPTLVNVPTLANPSGAQRFPCVEALLGTRTSVHDTVVSVIDQNGDELNFMVSCQVNQDQRLSVNRSLRSICEVEWCGSVLVMKIGRRSAFVNMTTSDKDLANVAIVRFIEETNGPVGLEYVDFLEL</sequence>
<evidence type="ECO:0000313" key="2">
    <source>
        <dbReference type="Proteomes" id="UP000521943"/>
    </source>
</evidence>
<evidence type="ECO:0000313" key="1">
    <source>
        <dbReference type="EMBL" id="KAF6751272.1"/>
    </source>
</evidence>
<gene>
    <name evidence="1" type="ORF">DFP72DRAFT_850909</name>
</gene>
<reference evidence="1 2" key="1">
    <citation type="submission" date="2020-07" db="EMBL/GenBank/DDBJ databases">
        <title>Comparative genomics of pyrophilous fungi reveals a link between fire events and developmental genes.</title>
        <authorList>
            <consortium name="DOE Joint Genome Institute"/>
            <person name="Steindorff A.S."/>
            <person name="Carver A."/>
            <person name="Calhoun S."/>
            <person name="Stillman K."/>
            <person name="Liu H."/>
            <person name="Lipzen A."/>
            <person name="Pangilinan J."/>
            <person name="Labutti K."/>
            <person name="Bruns T.D."/>
            <person name="Grigoriev I.V."/>
        </authorList>
    </citation>
    <scope>NUCLEOTIDE SEQUENCE [LARGE SCALE GENOMIC DNA]</scope>
    <source>
        <strain evidence="1 2">CBS 144469</strain>
    </source>
</reference>
<keyword evidence="2" id="KW-1185">Reference proteome</keyword>
<comment type="caution">
    <text evidence="1">The sequence shown here is derived from an EMBL/GenBank/DDBJ whole genome shotgun (WGS) entry which is preliminary data.</text>
</comment>
<organism evidence="1 2">
    <name type="scientific">Ephemerocybe angulata</name>
    <dbReference type="NCBI Taxonomy" id="980116"/>
    <lineage>
        <taxon>Eukaryota</taxon>
        <taxon>Fungi</taxon>
        <taxon>Dikarya</taxon>
        <taxon>Basidiomycota</taxon>
        <taxon>Agaricomycotina</taxon>
        <taxon>Agaricomycetes</taxon>
        <taxon>Agaricomycetidae</taxon>
        <taxon>Agaricales</taxon>
        <taxon>Agaricineae</taxon>
        <taxon>Psathyrellaceae</taxon>
        <taxon>Ephemerocybe</taxon>
    </lineage>
</organism>
<dbReference type="OrthoDB" id="2736048at2759"/>
<accession>A0A8H6HRZ1</accession>
<dbReference type="AlphaFoldDB" id="A0A8H6HRZ1"/>
<protein>
    <submittedName>
        <fullName evidence="1">Uncharacterized protein</fullName>
    </submittedName>
</protein>
<dbReference type="Proteomes" id="UP000521943">
    <property type="component" value="Unassembled WGS sequence"/>
</dbReference>
<name>A0A8H6HRZ1_9AGAR</name>
<dbReference type="EMBL" id="JACGCI010000051">
    <property type="protein sequence ID" value="KAF6751272.1"/>
    <property type="molecule type" value="Genomic_DNA"/>
</dbReference>
<proteinExistence type="predicted"/>